<reference evidence="3" key="1">
    <citation type="submission" date="2017-09" db="EMBL/GenBank/DDBJ databases">
        <title>Depth-based differentiation of microbial function through sediment-hosted aquifers and enrichment of novel symbionts in the deep terrestrial subsurface.</title>
        <authorList>
            <person name="Probst A.J."/>
            <person name="Ladd B."/>
            <person name="Jarett J.K."/>
            <person name="Geller-Mcgrath D.E."/>
            <person name="Sieber C.M.K."/>
            <person name="Emerson J.B."/>
            <person name="Anantharaman K."/>
            <person name="Thomas B.C."/>
            <person name="Malmstrom R."/>
            <person name="Stieglmeier M."/>
            <person name="Klingl A."/>
            <person name="Woyke T."/>
            <person name="Ryan C.M."/>
            <person name="Banfield J.F."/>
        </authorList>
    </citation>
    <scope>NUCLEOTIDE SEQUENCE [LARGE SCALE GENOMIC DNA]</scope>
</reference>
<gene>
    <name evidence="2" type="ORF">COS54_01905</name>
</gene>
<feature type="transmembrane region" description="Helical" evidence="1">
    <location>
        <begin position="6"/>
        <end position="26"/>
    </location>
</feature>
<comment type="caution">
    <text evidence="2">The sequence shown here is derived from an EMBL/GenBank/DDBJ whole genome shotgun (WGS) entry which is preliminary data.</text>
</comment>
<organism evidence="2 3">
    <name type="scientific">Candidatus Shapirobacteria bacterium CG03_land_8_20_14_0_80_39_12</name>
    <dbReference type="NCBI Taxonomy" id="1974879"/>
    <lineage>
        <taxon>Bacteria</taxon>
        <taxon>Candidatus Shapironibacteriota</taxon>
    </lineage>
</organism>
<evidence type="ECO:0000313" key="2">
    <source>
        <dbReference type="EMBL" id="PIV00999.1"/>
    </source>
</evidence>
<name>A0A2M7BD23_9BACT</name>
<dbReference type="Proteomes" id="UP000229631">
    <property type="component" value="Unassembled WGS sequence"/>
</dbReference>
<keyword evidence="1" id="KW-0812">Transmembrane</keyword>
<dbReference type="AlphaFoldDB" id="A0A2M7BD23"/>
<protein>
    <submittedName>
        <fullName evidence="2">Uncharacterized protein</fullName>
    </submittedName>
</protein>
<accession>A0A2M7BD23</accession>
<sequence length="66" mass="7724">MKKNQTQVILLITVLALTTAFLYIYLSVSRALQKTPKPILTPQETRVLDPKLDEKLLDELEQRRMR</sequence>
<keyword evidence="1" id="KW-1133">Transmembrane helix</keyword>
<dbReference type="EMBL" id="PEVC01000036">
    <property type="protein sequence ID" value="PIV00999.1"/>
    <property type="molecule type" value="Genomic_DNA"/>
</dbReference>
<keyword evidence="1" id="KW-0472">Membrane</keyword>
<evidence type="ECO:0000313" key="3">
    <source>
        <dbReference type="Proteomes" id="UP000229631"/>
    </source>
</evidence>
<proteinExistence type="predicted"/>
<evidence type="ECO:0000256" key="1">
    <source>
        <dbReference type="SAM" id="Phobius"/>
    </source>
</evidence>